<dbReference type="EMBL" id="LT907782">
    <property type="protein sequence ID" value="SNX59262.1"/>
    <property type="molecule type" value="Genomic_DNA"/>
</dbReference>
<sequence length="121" mass="13755">MNAIEIIKELRGQNFTVKADGDYLELSPPEKITEELIQRLRKHKPAIIAELKREERRKKVLAILADNPSTSRAIIADVDSDPDNVILTIAIRNVATFEMQIPKDKYDAFTLLELIEKGSLQ</sequence>
<dbReference type="OrthoDB" id="8548146at2"/>
<dbReference type="InterPro" id="IPR041464">
    <property type="entry name" value="TubC_N"/>
</dbReference>
<evidence type="ECO:0000313" key="2">
    <source>
        <dbReference type="EMBL" id="SNX59262.1"/>
    </source>
</evidence>
<dbReference type="Proteomes" id="UP000242498">
    <property type="component" value="Chromosome I"/>
</dbReference>
<dbReference type="RefSeq" id="WP_096292029.1">
    <property type="nucleotide sequence ID" value="NZ_LT907782.1"/>
</dbReference>
<name>A0A285BVJ7_9PROT</name>
<evidence type="ECO:0000259" key="1">
    <source>
        <dbReference type="Pfam" id="PF18563"/>
    </source>
</evidence>
<protein>
    <recommendedName>
        <fullName evidence="1">TubC N-terminal docking domain-containing protein</fullName>
    </recommendedName>
</protein>
<dbReference type="Gene3D" id="1.10.10.1830">
    <property type="entry name" value="Non-ribosomal peptide synthase, adenylation domain"/>
    <property type="match status" value="1"/>
</dbReference>
<organism evidence="2 3">
    <name type="scientific">Nitrosomonas ureae</name>
    <dbReference type="NCBI Taxonomy" id="44577"/>
    <lineage>
        <taxon>Bacteria</taxon>
        <taxon>Pseudomonadati</taxon>
        <taxon>Pseudomonadota</taxon>
        <taxon>Betaproteobacteria</taxon>
        <taxon>Nitrosomonadales</taxon>
        <taxon>Nitrosomonadaceae</taxon>
        <taxon>Nitrosomonas</taxon>
    </lineage>
</organism>
<proteinExistence type="predicted"/>
<dbReference type="InterPro" id="IPR044894">
    <property type="entry name" value="TubC_N_sf"/>
</dbReference>
<reference evidence="2 3" key="1">
    <citation type="submission" date="2017-08" db="EMBL/GenBank/DDBJ databases">
        <authorList>
            <person name="de Groot N.N."/>
        </authorList>
    </citation>
    <scope>NUCLEOTIDE SEQUENCE [LARGE SCALE GENOMIC DNA]</scope>
    <source>
        <strain evidence="2 3">Nm15</strain>
    </source>
</reference>
<evidence type="ECO:0000313" key="3">
    <source>
        <dbReference type="Proteomes" id="UP000242498"/>
    </source>
</evidence>
<gene>
    <name evidence="2" type="ORF">SAMN06296273_0703</name>
</gene>
<feature type="domain" description="TubC N-terminal docking" evidence="1">
    <location>
        <begin position="5"/>
        <end position="52"/>
    </location>
</feature>
<accession>A0A285BVJ7</accession>
<dbReference type="Pfam" id="PF18563">
    <property type="entry name" value="TubC_N"/>
    <property type="match status" value="1"/>
</dbReference>
<dbReference type="AlphaFoldDB" id="A0A285BVJ7"/>